<feature type="region of interest" description="Disordered" evidence="1">
    <location>
        <begin position="1"/>
        <end position="20"/>
    </location>
</feature>
<gene>
    <name evidence="2" type="ORF">CR513_42451</name>
</gene>
<evidence type="ECO:0000313" key="3">
    <source>
        <dbReference type="Proteomes" id="UP000257109"/>
    </source>
</evidence>
<reference evidence="2" key="1">
    <citation type="submission" date="2018-05" db="EMBL/GenBank/DDBJ databases">
        <title>Draft genome of Mucuna pruriens seed.</title>
        <authorList>
            <person name="Nnadi N.E."/>
            <person name="Vos R."/>
            <person name="Hasami M.H."/>
            <person name="Devisetty U.K."/>
            <person name="Aguiy J.C."/>
        </authorList>
    </citation>
    <scope>NUCLEOTIDE SEQUENCE [LARGE SCALE GENOMIC DNA]</scope>
    <source>
        <strain evidence="2">JCA_2017</strain>
    </source>
</reference>
<dbReference type="EMBL" id="QJKJ01009172">
    <property type="protein sequence ID" value="RDX77435.1"/>
    <property type="molecule type" value="Genomic_DNA"/>
</dbReference>
<dbReference type="Proteomes" id="UP000257109">
    <property type="component" value="Unassembled WGS sequence"/>
</dbReference>
<protein>
    <submittedName>
        <fullName evidence="2">Uncharacterized protein</fullName>
    </submittedName>
</protein>
<organism evidence="2 3">
    <name type="scientific">Mucuna pruriens</name>
    <name type="common">Velvet bean</name>
    <name type="synonym">Dolichos pruriens</name>
    <dbReference type="NCBI Taxonomy" id="157652"/>
    <lineage>
        <taxon>Eukaryota</taxon>
        <taxon>Viridiplantae</taxon>
        <taxon>Streptophyta</taxon>
        <taxon>Embryophyta</taxon>
        <taxon>Tracheophyta</taxon>
        <taxon>Spermatophyta</taxon>
        <taxon>Magnoliopsida</taxon>
        <taxon>eudicotyledons</taxon>
        <taxon>Gunneridae</taxon>
        <taxon>Pentapetalae</taxon>
        <taxon>rosids</taxon>
        <taxon>fabids</taxon>
        <taxon>Fabales</taxon>
        <taxon>Fabaceae</taxon>
        <taxon>Papilionoideae</taxon>
        <taxon>50 kb inversion clade</taxon>
        <taxon>NPAAA clade</taxon>
        <taxon>indigoferoid/millettioid clade</taxon>
        <taxon>Phaseoleae</taxon>
        <taxon>Mucuna</taxon>
    </lineage>
</organism>
<comment type="caution">
    <text evidence="2">The sequence shown here is derived from an EMBL/GenBank/DDBJ whole genome shotgun (WGS) entry which is preliminary data.</text>
</comment>
<proteinExistence type="predicted"/>
<feature type="non-terminal residue" evidence="2">
    <location>
        <position position="1"/>
    </location>
</feature>
<sequence length="78" mass="9195">MIGRRKAKGNQGGNQQTADSWLHQRIAISHMARKRHHNKKAQWQVANISMHLHDEAKIAFIMDTYQWLMDRIFKDVQA</sequence>
<keyword evidence="3" id="KW-1185">Reference proteome</keyword>
<evidence type="ECO:0000313" key="2">
    <source>
        <dbReference type="EMBL" id="RDX77435.1"/>
    </source>
</evidence>
<dbReference type="AlphaFoldDB" id="A0A371FGK3"/>
<evidence type="ECO:0000256" key="1">
    <source>
        <dbReference type="SAM" id="MobiDB-lite"/>
    </source>
</evidence>
<name>A0A371FGK3_MUCPR</name>
<accession>A0A371FGK3</accession>